<proteinExistence type="predicted"/>
<dbReference type="Proteomes" id="UP000006693">
    <property type="component" value="Chromosome 2"/>
</dbReference>
<evidence type="ECO:0000313" key="2">
    <source>
        <dbReference type="Proteomes" id="UP000006693"/>
    </source>
</evidence>
<dbReference type="HOGENOM" id="CLU_3372576_0_0_4"/>
<gene>
    <name evidence="1" type="ordered locus">BMAA0655</name>
</gene>
<dbReference type="KEGG" id="bma:BMAA0655"/>
<accession>A0A0H2XD79</accession>
<reference evidence="1 2" key="1">
    <citation type="journal article" date="2004" name="Proc. Natl. Acad. Sci. U.S.A.">
        <title>Structural flexibility in the Burkholderia mallei genome.</title>
        <authorList>
            <person name="Nierman W.C."/>
            <person name="DeShazer D."/>
            <person name="Kim H.S."/>
            <person name="Tettelin H."/>
            <person name="Nelson K.E."/>
            <person name="Feldblyum T."/>
            <person name="Ulrich R.L."/>
            <person name="Ronning C.M."/>
            <person name="Brinkac L.M."/>
            <person name="Daugherty S.C."/>
            <person name="Davidsen T.D."/>
            <person name="Deboy R.T."/>
            <person name="Dimitrov G."/>
            <person name="Dodson R.J."/>
            <person name="Durkin A.S."/>
            <person name="Gwinn M.L."/>
            <person name="Haft D.H."/>
            <person name="Khouri H."/>
            <person name="Kolonay J.F."/>
            <person name="Madupu R."/>
            <person name="Mohammoud Y."/>
            <person name="Nelson W.C."/>
            <person name="Radune D."/>
            <person name="Romero C.M."/>
            <person name="Sarria S."/>
            <person name="Selengut J."/>
            <person name="Shamblin C."/>
            <person name="Sullivan S.A."/>
            <person name="White O."/>
            <person name="Yu Y."/>
            <person name="Zafar N."/>
            <person name="Zhou L."/>
            <person name="Fraser C.M."/>
        </authorList>
    </citation>
    <scope>NUCLEOTIDE SEQUENCE [LARGE SCALE GENOMIC DNA]</scope>
    <source>
        <strain evidence="1 2">ATCC 23344</strain>
    </source>
</reference>
<keyword evidence="2" id="KW-1185">Reference proteome</keyword>
<sequence length="34" mass="3840">MILICAFGRALSGFVDDVGNCSIWDRAGIHFEYY</sequence>
<organism evidence="1 2">
    <name type="scientific">Burkholderia mallei (strain ATCC 23344)</name>
    <dbReference type="NCBI Taxonomy" id="243160"/>
    <lineage>
        <taxon>Bacteria</taxon>
        <taxon>Pseudomonadati</taxon>
        <taxon>Pseudomonadota</taxon>
        <taxon>Betaproteobacteria</taxon>
        <taxon>Burkholderiales</taxon>
        <taxon>Burkholderiaceae</taxon>
        <taxon>Burkholderia</taxon>
        <taxon>pseudomallei group</taxon>
    </lineage>
</organism>
<dbReference type="AlphaFoldDB" id="A0A0H2XD79"/>
<dbReference type="EMBL" id="CP000011">
    <property type="protein sequence ID" value="AAY59164.1"/>
    <property type="molecule type" value="Genomic_DNA"/>
</dbReference>
<name>A0A0H2XD79_BURMA</name>
<evidence type="ECO:0000313" key="1">
    <source>
        <dbReference type="EMBL" id="AAY59164.1"/>
    </source>
</evidence>
<protein>
    <submittedName>
        <fullName evidence="1">Uncharacterized protein</fullName>
    </submittedName>
</protein>